<name>A0A1H0NQL5_9ACTN</name>
<evidence type="ECO:0000256" key="1">
    <source>
        <dbReference type="SAM" id="MobiDB-lite"/>
    </source>
</evidence>
<keyword evidence="2" id="KW-0472">Membrane</keyword>
<keyword evidence="4" id="KW-1185">Reference proteome</keyword>
<gene>
    <name evidence="3" type="ORF">SAMN04515671_2439</name>
</gene>
<evidence type="ECO:0000313" key="4">
    <source>
        <dbReference type="Proteomes" id="UP000198741"/>
    </source>
</evidence>
<evidence type="ECO:0000256" key="2">
    <source>
        <dbReference type="SAM" id="Phobius"/>
    </source>
</evidence>
<sequence length="170" mass="17061">MLGAGGAVVLGVVLVGVVLLVVVDRAVVAVVFAVPVPDAAVDFVVDFAGTVDFAVPVVFAVAVDFAVPVVFAVGVAFAVVAGRVVAGVVELPTVGLLAAGEEPIAALLPTDDLAGPEASTPVSWAREESAVAAAPDTGDEVDFLARPATRKMTPTRTATEATITATRRSQ</sequence>
<accession>A0A1H0NQL5</accession>
<keyword evidence="2" id="KW-1133">Transmembrane helix</keyword>
<evidence type="ECO:0000313" key="3">
    <source>
        <dbReference type="EMBL" id="SDO94715.1"/>
    </source>
</evidence>
<dbReference type="EMBL" id="LT629710">
    <property type="protein sequence ID" value="SDO94715.1"/>
    <property type="molecule type" value="Genomic_DNA"/>
</dbReference>
<dbReference type="AlphaFoldDB" id="A0A1H0NQL5"/>
<keyword evidence="2" id="KW-0812">Transmembrane</keyword>
<dbReference type="Proteomes" id="UP000198741">
    <property type="component" value="Chromosome I"/>
</dbReference>
<proteinExistence type="predicted"/>
<protein>
    <submittedName>
        <fullName evidence="3">Uncharacterized protein</fullName>
    </submittedName>
</protein>
<feature type="region of interest" description="Disordered" evidence="1">
    <location>
        <begin position="148"/>
        <end position="170"/>
    </location>
</feature>
<reference evidence="3 4" key="1">
    <citation type="submission" date="2016-10" db="EMBL/GenBank/DDBJ databases">
        <authorList>
            <person name="de Groot N.N."/>
        </authorList>
    </citation>
    <scope>NUCLEOTIDE SEQUENCE [LARGE SCALE GENOMIC DNA]</scope>
    <source>
        <strain evidence="4">P4-7,KCTC 19426,CECT 7604</strain>
    </source>
</reference>
<organism evidence="3 4">
    <name type="scientific">Nakamurella panacisegetis</name>
    <dbReference type="NCBI Taxonomy" id="1090615"/>
    <lineage>
        <taxon>Bacteria</taxon>
        <taxon>Bacillati</taxon>
        <taxon>Actinomycetota</taxon>
        <taxon>Actinomycetes</taxon>
        <taxon>Nakamurellales</taxon>
        <taxon>Nakamurellaceae</taxon>
        <taxon>Nakamurella</taxon>
    </lineage>
</organism>
<feature type="transmembrane region" description="Helical" evidence="2">
    <location>
        <begin position="57"/>
        <end position="81"/>
    </location>
</feature>
<feature type="compositionally biased region" description="Low complexity" evidence="1">
    <location>
        <begin position="154"/>
        <end position="170"/>
    </location>
</feature>